<dbReference type="PROSITE" id="PS51725">
    <property type="entry name" value="ABM"/>
    <property type="match status" value="1"/>
</dbReference>
<dbReference type="GO" id="GO:0004497">
    <property type="term" value="F:monooxygenase activity"/>
    <property type="evidence" value="ECO:0007669"/>
    <property type="project" value="UniProtKB-KW"/>
</dbReference>
<dbReference type="AlphaFoldDB" id="A0A6B0TRN2"/>
<dbReference type="InterPro" id="IPR007138">
    <property type="entry name" value="ABM_dom"/>
</dbReference>
<accession>A0A6B0TRN2</accession>
<evidence type="ECO:0000313" key="3">
    <source>
        <dbReference type="Proteomes" id="UP000436016"/>
    </source>
</evidence>
<reference evidence="2 3" key="1">
    <citation type="submission" date="2019-12" db="EMBL/GenBank/DDBJ databases">
        <title>Strain KN286 was isolated from seawater, which was collected from Caroline Seamount in the tropical western Pacific.</title>
        <authorList>
            <person name="Wang Q."/>
        </authorList>
    </citation>
    <scope>NUCLEOTIDE SEQUENCE [LARGE SCALE GENOMIC DNA]</scope>
    <source>
        <strain evidence="2 3">KN286</strain>
    </source>
</reference>
<organism evidence="2 3">
    <name type="scientific">Oceanomicrobium pacificus</name>
    <dbReference type="NCBI Taxonomy" id="2692916"/>
    <lineage>
        <taxon>Bacteria</taxon>
        <taxon>Pseudomonadati</taxon>
        <taxon>Pseudomonadota</taxon>
        <taxon>Alphaproteobacteria</taxon>
        <taxon>Rhodobacterales</taxon>
        <taxon>Paracoccaceae</taxon>
        <taxon>Oceanomicrobium</taxon>
    </lineage>
</organism>
<keyword evidence="2" id="KW-0560">Oxidoreductase</keyword>
<evidence type="ECO:0000313" key="2">
    <source>
        <dbReference type="EMBL" id="MXU66626.1"/>
    </source>
</evidence>
<comment type="caution">
    <text evidence="2">The sequence shown here is derived from an EMBL/GenBank/DDBJ whole genome shotgun (WGS) entry which is preliminary data.</text>
</comment>
<name>A0A6B0TRN2_9RHOB</name>
<dbReference type="GO" id="GO:0005829">
    <property type="term" value="C:cytosol"/>
    <property type="evidence" value="ECO:0007669"/>
    <property type="project" value="TreeGrafter"/>
</dbReference>
<dbReference type="SUPFAM" id="SSF54909">
    <property type="entry name" value="Dimeric alpha+beta barrel"/>
    <property type="match status" value="1"/>
</dbReference>
<sequence>MYAVTVRFTLKPGASDAFMPLMRDQARNSLTKEAGCHRFDILWDSGAPEEVFLYELYTDRAAFEHHMSTDHFSAFSAAAPDHVADKQVVTYDTLSEGGA</sequence>
<protein>
    <submittedName>
        <fullName evidence="2">Antibiotic biosynthesis monooxygenase</fullName>
    </submittedName>
</protein>
<evidence type="ECO:0000259" key="1">
    <source>
        <dbReference type="PROSITE" id="PS51725"/>
    </source>
</evidence>
<dbReference type="RefSeq" id="WP_160856299.1">
    <property type="nucleotide sequence ID" value="NZ_WUWG01000007.1"/>
</dbReference>
<dbReference type="InterPro" id="IPR050744">
    <property type="entry name" value="AI-2_Isomerase_LsrG"/>
</dbReference>
<dbReference type="PANTHER" id="PTHR33336:SF1">
    <property type="entry name" value="(4S)-4-HYDROXY-5-PHOSPHONOOXYPENTANE-2,3-DIONE ISOMERASE"/>
    <property type="match status" value="1"/>
</dbReference>
<keyword evidence="3" id="KW-1185">Reference proteome</keyword>
<dbReference type="Gene3D" id="3.30.70.100">
    <property type="match status" value="1"/>
</dbReference>
<dbReference type="Proteomes" id="UP000436016">
    <property type="component" value="Unassembled WGS sequence"/>
</dbReference>
<gene>
    <name evidence="2" type="ORF">GSH16_14350</name>
</gene>
<dbReference type="EMBL" id="WUWG01000007">
    <property type="protein sequence ID" value="MXU66626.1"/>
    <property type="molecule type" value="Genomic_DNA"/>
</dbReference>
<proteinExistence type="predicted"/>
<dbReference type="InterPro" id="IPR011008">
    <property type="entry name" value="Dimeric_a/b-barrel"/>
</dbReference>
<dbReference type="Pfam" id="PF03992">
    <property type="entry name" value="ABM"/>
    <property type="match status" value="1"/>
</dbReference>
<keyword evidence="2" id="KW-0503">Monooxygenase</keyword>
<dbReference type="PANTHER" id="PTHR33336">
    <property type="entry name" value="QUINOL MONOOXYGENASE YGIN-RELATED"/>
    <property type="match status" value="1"/>
</dbReference>
<feature type="domain" description="ABM" evidence="1">
    <location>
        <begin position="2"/>
        <end position="91"/>
    </location>
</feature>